<sequence length="268" mass="31055">MPLFVAEPYIPAAAVPYCRALWNEGAFALRIARSRRSKLGDYRYDPAKNQHFISVNGNLNPYQFLITYIHEIAHFHVQNRHTHRPVAPHGREWQHCFAQLMQPLLELDIFPSDLRDVVVTSLRKPRASSCTDRALYKALQAYDANVAPNEVLLESLPPGSFFTFRKREFRWLERRRTRILVQDVHKKRNYVISGLARVARLDQQQPAPLMLPVSRTAPGDWFLLGTRRFQHEQQKRTRFVCKEAGSGQRYSIHGDTWVTPLSTPTDAP</sequence>
<dbReference type="AlphaFoldDB" id="A0A1G9EKF6"/>
<name>A0A1G9EKF6_9BACT</name>
<proteinExistence type="predicted"/>
<dbReference type="Proteomes" id="UP000198510">
    <property type="component" value="Unassembled WGS sequence"/>
</dbReference>
<reference evidence="1 2" key="1">
    <citation type="submission" date="2016-10" db="EMBL/GenBank/DDBJ databases">
        <authorList>
            <person name="de Groot N.N."/>
        </authorList>
    </citation>
    <scope>NUCLEOTIDE SEQUENCE [LARGE SCALE GENOMIC DNA]</scope>
    <source>
        <strain evidence="1 2">DSM 25186</strain>
    </source>
</reference>
<accession>A0A1G9EKF6</accession>
<dbReference type="EMBL" id="FNFO01000003">
    <property type="protein sequence ID" value="SDK76505.1"/>
    <property type="molecule type" value="Genomic_DNA"/>
</dbReference>
<dbReference type="RefSeq" id="WP_089681495.1">
    <property type="nucleotide sequence ID" value="NZ_FNFO01000003.1"/>
</dbReference>
<gene>
    <name evidence="1" type="ORF">SAMN05421823_103501</name>
</gene>
<evidence type="ECO:0008006" key="3">
    <source>
        <dbReference type="Google" id="ProtNLM"/>
    </source>
</evidence>
<protein>
    <recommendedName>
        <fullName evidence="3">SprT-like family protein</fullName>
    </recommendedName>
</protein>
<evidence type="ECO:0000313" key="1">
    <source>
        <dbReference type="EMBL" id="SDK76505.1"/>
    </source>
</evidence>
<keyword evidence="2" id="KW-1185">Reference proteome</keyword>
<dbReference type="STRING" id="1075417.SAMN05421823_103501"/>
<evidence type="ECO:0000313" key="2">
    <source>
        <dbReference type="Proteomes" id="UP000198510"/>
    </source>
</evidence>
<organism evidence="1 2">
    <name type="scientific">Catalinimonas alkaloidigena</name>
    <dbReference type="NCBI Taxonomy" id="1075417"/>
    <lineage>
        <taxon>Bacteria</taxon>
        <taxon>Pseudomonadati</taxon>
        <taxon>Bacteroidota</taxon>
        <taxon>Cytophagia</taxon>
        <taxon>Cytophagales</taxon>
        <taxon>Catalimonadaceae</taxon>
        <taxon>Catalinimonas</taxon>
    </lineage>
</organism>